<feature type="compositionally biased region" description="Basic residues" evidence="1">
    <location>
        <begin position="1072"/>
        <end position="1086"/>
    </location>
</feature>
<feature type="compositionally biased region" description="Polar residues" evidence="1">
    <location>
        <begin position="1245"/>
        <end position="1256"/>
    </location>
</feature>
<dbReference type="PROSITE" id="PS00028">
    <property type="entry name" value="ZINC_FINGER_C2H2_1"/>
    <property type="match status" value="1"/>
</dbReference>
<proteinExistence type="predicted"/>
<feature type="compositionally biased region" description="Basic and acidic residues" evidence="1">
    <location>
        <begin position="418"/>
        <end position="443"/>
    </location>
</feature>
<feature type="compositionally biased region" description="Basic and acidic residues" evidence="1">
    <location>
        <begin position="1231"/>
        <end position="1243"/>
    </location>
</feature>
<dbReference type="EMBL" id="BTSX01000006">
    <property type="protein sequence ID" value="GMT07153.1"/>
    <property type="molecule type" value="Genomic_DNA"/>
</dbReference>
<organism evidence="3 4">
    <name type="scientific">Pristionchus entomophagus</name>
    <dbReference type="NCBI Taxonomy" id="358040"/>
    <lineage>
        <taxon>Eukaryota</taxon>
        <taxon>Metazoa</taxon>
        <taxon>Ecdysozoa</taxon>
        <taxon>Nematoda</taxon>
        <taxon>Chromadorea</taxon>
        <taxon>Rhabditida</taxon>
        <taxon>Rhabditina</taxon>
        <taxon>Diplogasteromorpha</taxon>
        <taxon>Diplogasteroidea</taxon>
        <taxon>Neodiplogasteridae</taxon>
        <taxon>Pristionchus</taxon>
    </lineage>
</organism>
<dbReference type="InterPro" id="IPR013087">
    <property type="entry name" value="Znf_C2H2_type"/>
</dbReference>
<gene>
    <name evidence="3" type="ORF">PENTCL1PPCAC_29327</name>
</gene>
<feature type="region of interest" description="Disordered" evidence="1">
    <location>
        <begin position="794"/>
        <end position="881"/>
    </location>
</feature>
<evidence type="ECO:0000313" key="4">
    <source>
        <dbReference type="Proteomes" id="UP001432027"/>
    </source>
</evidence>
<dbReference type="Proteomes" id="UP001432027">
    <property type="component" value="Unassembled WGS sequence"/>
</dbReference>
<evidence type="ECO:0000259" key="2">
    <source>
        <dbReference type="PROSITE" id="PS00028"/>
    </source>
</evidence>
<evidence type="ECO:0000256" key="1">
    <source>
        <dbReference type="SAM" id="MobiDB-lite"/>
    </source>
</evidence>
<feature type="compositionally biased region" description="Basic and acidic residues" evidence="1">
    <location>
        <begin position="1782"/>
        <end position="1792"/>
    </location>
</feature>
<reference evidence="3" key="1">
    <citation type="submission" date="2023-10" db="EMBL/GenBank/DDBJ databases">
        <title>Genome assembly of Pristionchus species.</title>
        <authorList>
            <person name="Yoshida K."/>
            <person name="Sommer R.J."/>
        </authorList>
    </citation>
    <scope>NUCLEOTIDE SEQUENCE</scope>
    <source>
        <strain evidence="3">RS0144</strain>
    </source>
</reference>
<feature type="compositionally biased region" description="Acidic residues" evidence="1">
    <location>
        <begin position="444"/>
        <end position="454"/>
    </location>
</feature>
<comment type="caution">
    <text evidence="3">The sequence shown here is derived from an EMBL/GenBank/DDBJ whole genome shotgun (WGS) entry which is preliminary data.</text>
</comment>
<feature type="compositionally biased region" description="Polar residues" evidence="1">
    <location>
        <begin position="1154"/>
        <end position="1171"/>
    </location>
</feature>
<feature type="compositionally biased region" description="Basic residues" evidence="1">
    <location>
        <begin position="8"/>
        <end position="17"/>
    </location>
</feature>
<feature type="compositionally biased region" description="Polar residues" evidence="1">
    <location>
        <begin position="1277"/>
        <end position="1286"/>
    </location>
</feature>
<feature type="region of interest" description="Disordered" evidence="1">
    <location>
        <begin position="1773"/>
        <end position="1792"/>
    </location>
</feature>
<feature type="region of interest" description="Disordered" evidence="1">
    <location>
        <begin position="1060"/>
        <end position="1087"/>
    </location>
</feature>
<feature type="compositionally biased region" description="Basic and acidic residues" evidence="1">
    <location>
        <begin position="1198"/>
        <end position="1209"/>
    </location>
</feature>
<name>A0AAV5ULG8_9BILA</name>
<feature type="domain" description="C2H2-type" evidence="2">
    <location>
        <begin position="1432"/>
        <end position="1453"/>
    </location>
</feature>
<feature type="region of interest" description="Disordered" evidence="1">
    <location>
        <begin position="1"/>
        <end position="55"/>
    </location>
</feature>
<feature type="compositionally biased region" description="Basic residues" evidence="1">
    <location>
        <begin position="1107"/>
        <end position="1124"/>
    </location>
</feature>
<feature type="region of interest" description="Disordered" evidence="1">
    <location>
        <begin position="376"/>
        <end position="455"/>
    </location>
</feature>
<protein>
    <recommendedName>
        <fullName evidence="2">C2H2-type domain-containing protein</fullName>
    </recommendedName>
</protein>
<feature type="compositionally biased region" description="Acidic residues" evidence="1">
    <location>
        <begin position="401"/>
        <end position="417"/>
    </location>
</feature>
<feature type="non-terminal residue" evidence="3">
    <location>
        <position position="1"/>
    </location>
</feature>
<feature type="compositionally biased region" description="Acidic residues" evidence="1">
    <location>
        <begin position="1129"/>
        <end position="1153"/>
    </location>
</feature>
<evidence type="ECO:0000313" key="3">
    <source>
        <dbReference type="EMBL" id="GMT07153.1"/>
    </source>
</evidence>
<accession>A0AAV5ULG8</accession>
<sequence length="1910" mass="221240">SKKELSKRSKTGKKQFRVWKELVKTAGGKGRRGADNESNSDEEPEMEPSDDDHDEFIERVEKAVKELRETLGVEIRPLEEQTQPSVQSNGHHIPDEVEELPSETIVAKKPTNGDDIEMSDSVFEKLTEMRSGKKTINKREPFLGKLPRGIIGKLETNAKQRKQEVNQKLREKGGELLRILTRKARVKHLPLPRLLNTAKYGMYADDYLHVQKMSTTLDLEVCRGTGIGRTRLPFLSRNLIFNRNRAFRAVPEFNPAEPPKAVVHDPSLPMQERFFEKNRGVVDRKKKNVIINAFNKQLIFDRDDTLRKIRLERGVPGDYSFSLGTIADYSMTKRSALYNDTQFMRFVEKDWMADPTLRLEIETARALMRGRLKEIEEEHEKKRRDGRAAVVGKIDRSNESNDSEEDDSMDDKEEDEKNEQATMKEHKDDQNHEYEDDSHNHVSDEEEGDVELTDEQYRTSSPTFQFDINELATALGDGAVGNVGHKNPKWTEYLKSLETFEGRYKQFREHEMLSKTALSDYVLHDPPIDYDKDPHEEGRNVVTVGTGYPHRNTFLVTRLRHSLLTGHRTAFVQFWYQVWSPDGRTSQLFPAHLAVDNRHWSIGCSLPVNERLLATHPTSLDMRQNTFRDMPEGGNVHVIVWVVFSGDLSLKDARGRPSRDKQKAEKYRSTRREEEFDLRPSDWESCEITTFFGTFHLGEREKKKDAISWDYGVKSVVLVEDSALESAGTSVLIEKGKETIRPQFALDAVEEIQHVASRAHGTPFLEMEFYNDDFRTRDLKKKACPLYQGTGTDCLHENPAPASVPRPRLQRITGQGLPSGEKKVVVKAVGPPPDPQPEKEWAPMALDSENSSQCDDSEKDERETTADEEDGPPAKPDRSGLPVLDFVKAFSGINGNIEFETIPEFKENINAEESIKRQLEKLIGCSLSEANETQRASLELLQRLDFPEIIYYRFPHKLVGKCPSIRDRSPPRKELCRKPVMQHHRWTRRLIRNIPFFRVELVDKKTKVVRVLRWKDVKRLPEKEKRMMIANFGRPIDFALKKGGSDGQTIQFLHGADANLESSKESTPSLKVRVRHTKASKSRVYSKKTVDGMEKAIMKQVIANVTRHGHGPRGRPARATRKPKRFGEEGNDEEEEGDEDEGWDVEESPEDSGENSQEGSTETKDSTNSNDQSDKKDEQMALDSTENYQNGEDGVGEASRKKARIDENGKATAAAGDNGETADSSGAAFDWKPEWGTCREKKQPGANSNGERSNFTIPRKHTNAKNGKNKHDDEASEQMSIKSSGLSKKIEDALDERERREYTMQRLFNMEVMELRDPLNRQSKMDKWIKDYLDKLGIEKADEVRSHWMDKGVNLSTWPYEQLTNEEYDKYEVKISRAKKEWIEQAKKLAEFKEYVPRKDGRGEHADELPLRNAANSQLAYRITQSTTPNRCIMCEKACRNMFDLMMHYTLTHIRFAFLLRQNIQIGENDKHRLEDALVIDVHLDVDADTTKDLLTYEPRTDKPVDCLIPSDLRKPRRPVKLQSKTGNLVYMTTPMETGLLRDIMRMSMLTFTKEIVTPSSLRRLEADRVYGKAENELMEFDHLYNGPGAMTIMEFQTHFWERTHDDYLNMNPVTLLIRFMYEALDLEYPEVSEYDRMRLFLRCNLHIIKEDLQSENSRVKEAERMWVLELTKRREAKEKGIKRKEKTRPFVRPQRNLVPYLIKYFHKLVGKGKITLEDCTDLKQRVFWALDNPDFFGEVDKYDPIRDRNSPLRMCLVDKLREEYYEWMEEEEEDENSSSVPDRRHPDTLTEKNLRRALRERLRDREGIPLLHHAESEVKRIYGFNCTSTSVSEWMFPPVILFRNEARYPAPTLRVLDKRLGKRAYSRAYFNERALKKRCDRELRGREMTKAVLVRHYNQMEVAKINLRE</sequence>
<feature type="compositionally biased region" description="Acidic residues" evidence="1">
    <location>
        <begin position="38"/>
        <end position="55"/>
    </location>
</feature>
<keyword evidence="4" id="KW-1185">Reference proteome</keyword>
<feature type="region of interest" description="Disordered" evidence="1">
    <location>
        <begin position="1104"/>
        <end position="1288"/>
    </location>
</feature>